<dbReference type="Proteomes" id="UP000241690">
    <property type="component" value="Unassembled WGS sequence"/>
</dbReference>
<evidence type="ECO:0000256" key="3">
    <source>
        <dbReference type="ARBA" id="ARBA00023002"/>
    </source>
</evidence>
<keyword evidence="1" id="KW-0596">Phosphopantetheine</keyword>
<dbReference type="GO" id="GO:0006633">
    <property type="term" value="P:fatty acid biosynthetic process"/>
    <property type="evidence" value="ECO:0007669"/>
    <property type="project" value="TreeGrafter"/>
</dbReference>
<dbReference type="Gene3D" id="1.10.1200.10">
    <property type="entry name" value="ACP-like"/>
    <property type="match status" value="1"/>
</dbReference>
<dbReference type="InterPro" id="IPR036736">
    <property type="entry name" value="ACP-like_sf"/>
</dbReference>
<sequence>MLLRDAIFEQMTLSDWHGGLRPKVDGTWNLHTEFAAPNTLDFFVMLSSVSGVLGIASQTNYAAGGSYEDAMATWRQSKGLPGVSIDLGPIADVGYVAETAKVAERLRKSGDYVMLDENTVLRAFEAAVARPLGGRRQIIVGLNAGPGPQWDAHGGSQLGRDARYVNLKPRAKVSRASEGTAGGSVSLASQLTEAGSRDEAARIVGDAIADKLASIFMIDVADIDLSKKPAGYGVDSLIAVELRNMLVLQAGADVSIFNILQAASLAALAADVAAKSSHVQAAA</sequence>
<dbReference type="SMART" id="SM00823">
    <property type="entry name" value="PKS_PP"/>
    <property type="match status" value="1"/>
</dbReference>
<evidence type="ECO:0000259" key="4">
    <source>
        <dbReference type="PROSITE" id="PS50075"/>
    </source>
</evidence>
<evidence type="ECO:0000313" key="5">
    <source>
        <dbReference type="EMBL" id="PTB48196.1"/>
    </source>
</evidence>
<name>A0A2T3ZTR8_TRIHA</name>
<dbReference type="InterPro" id="IPR006162">
    <property type="entry name" value="Ppantetheine_attach_site"/>
</dbReference>
<dbReference type="GeneID" id="36628662"/>
<protein>
    <recommendedName>
        <fullName evidence="4">Carrier domain-containing protein</fullName>
    </recommendedName>
</protein>
<dbReference type="InterPro" id="IPR050091">
    <property type="entry name" value="PKS_NRPS_Biosynth_Enz"/>
</dbReference>
<dbReference type="PANTHER" id="PTHR43775">
    <property type="entry name" value="FATTY ACID SYNTHASE"/>
    <property type="match status" value="1"/>
</dbReference>
<dbReference type="InterPro" id="IPR057326">
    <property type="entry name" value="KR_dom"/>
</dbReference>
<dbReference type="EMBL" id="KZ679701">
    <property type="protein sequence ID" value="PTB48196.1"/>
    <property type="molecule type" value="Genomic_DNA"/>
</dbReference>
<dbReference type="Pfam" id="PF23297">
    <property type="entry name" value="ACP_SdgA_C"/>
    <property type="match status" value="1"/>
</dbReference>
<dbReference type="InterPro" id="IPR013968">
    <property type="entry name" value="PKS_KR"/>
</dbReference>
<dbReference type="STRING" id="983964.A0A2T3ZTR8"/>
<evidence type="ECO:0000256" key="2">
    <source>
        <dbReference type="ARBA" id="ARBA00022553"/>
    </source>
</evidence>
<evidence type="ECO:0000256" key="1">
    <source>
        <dbReference type="ARBA" id="ARBA00022450"/>
    </source>
</evidence>
<dbReference type="PROSITE" id="PS50075">
    <property type="entry name" value="CARRIER"/>
    <property type="match status" value="1"/>
</dbReference>
<dbReference type="InterPro" id="IPR036291">
    <property type="entry name" value="NAD(P)-bd_dom_sf"/>
</dbReference>
<dbReference type="PROSITE" id="PS00012">
    <property type="entry name" value="PHOSPHOPANTETHEINE"/>
    <property type="match status" value="1"/>
</dbReference>
<dbReference type="GO" id="GO:0044550">
    <property type="term" value="P:secondary metabolite biosynthetic process"/>
    <property type="evidence" value="ECO:0007669"/>
    <property type="project" value="TreeGrafter"/>
</dbReference>
<dbReference type="SUPFAM" id="SSF51735">
    <property type="entry name" value="NAD(P)-binding Rossmann-fold domains"/>
    <property type="match status" value="1"/>
</dbReference>
<proteinExistence type="predicted"/>
<dbReference type="Gene3D" id="3.40.50.720">
    <property type="entry name" value="NAD(P)-binding Rossmann-like Domain"/>
    <property type="match status" value="1"/>
</dbReference>
<dbReference type="SUPFAM" id="SSF47336">
    <property type="entry name" value="ACP-like"/>
    <property type="match status" value="1"/>
</dbReference>
<dbReference type="PANTHER" id="PTHR43775:SF29">
    <property type="entry name" value="ASPERFURANONE POLYKETIDE SYNTHASE AFOG-RELATED"/>
    <property type="match status" value="1"/>
</dbReference>
<dbReference type="Pfam" id="PF08659">
    <property type="entry name" value="KR"/>
    <property type="match status" value="1"/>
</dbReference>
<evidence type="ECO:0000313" key="6">
    <source>
        <dbReference type="Proteomes" id="UP000241690"/>
    </source>
</evidence>
<keyword evidence="2" id="KW-0597">Phosphoprotein</keyword>
<keyword evidence="6" id="KW-1185">Reference proteome</keyword>
<organism evidence="5 6">
    <name type="scientific">Trichoderma harzianum CBS 226.95</name>
    <dbReference type="NCBI Taxonomy" id="983964"/>
    <lineage>
        <taxon>Eukaryota</taxon>
        <taxon>Fungi</taxon>
        <taxon>Dikarya</taxon>
        <taxon>Ascomycota</taxon>
        <taxon>Pezizomycotina</taxon>
        <taxon>Sordariomycetes</taxon>
        <taxon>Hypocreomycetidae</taxon>
        <taxon>Hypocreales</taxon>
        <taxon>Hypocreaceae</taxon>
        <taxon>Trichoderma</taxon>
    </lineage>
</organism>
<keyword evidence="3" id="KW-0560">Oxidoreductase</keyword>
<reference evidence="5 6" key="1">
    <citation type="submission" date="2016-07" db="EMBL/GenBank/DDBJ databases">
        <title>Multiple horizontal gene transfer events from other fungi enriched the ability of initially mycotrophic Trichoderma (Ascomycota) to feed on dead plant biomass.</title>
        <authorList>
            <consortium name="DOE Joint Genome Institute"/>
            <person name="Aerts A."/>
            <person name="Atanasova L."/>
            <person name="Chenthamara K."/>
            <person name="Zhang J."/>
            <person name="Grujic M."/>
            <person name="Henrissat B."/>
            <person name="Kuo A."/>
            <person name="Salamov A."/>
            <person name="Lipzen A."/>
            <person name="Labutti K."/>
            <person name="Barry K."/>
            <person name="Miao Y."/>
            <person name="Rahimi M.J."/>
            <person name="Shen Q."/>
            <person name="Grigoriev I.V."/>
            <person name="Kubicek C.P."/>
            <person name="Druzhinina I.S."/>
        </authorList>
    </citation>
    <scope>NUCLEOTIDE SEQUENCE [LARGE SCALE GENOMIC DNA]</scope>
    <source>
        <strain evidence="5 6">CBS 226.95</strain>
    </source>
</reference>
<dbReference type="GO" id="GO:0031177">
    <property type="term" value="F:phosphopantetheine binding"/>
    <property type="evidence" value="ECO:0007669"/>
    <property type="project" value="InterPro"/>
</dbReference>
<dbReference type="RefSeq" id="XP_024767873.1">
    <property type="nucleotide sequence ID" value="XM_024920093.1"/>
</dbReference>
<feature type="domain" description="Carrier" evidence="4">
    <location>
        <begin position="199"/>
        <end position="276"/>
    </location>
</feature>
<dbReference type="InterPro" id="IPR009081">
    <property type="entry name" value="PP-bd_ACP"/>
</dbReference>
<gene>
    <name evidence="5" type="ORF">M431DRAFT_513767</name>
</gene>
<dbReference type="AlphaFoldDB" id="A0A2T3ZTR8"/>
<dbReference type="InterPro" id="IPR020806">
    <property type="entry name" value="PKS_PP-bd"/>
</dbReference>
<dbReference type="GO" id="GO:0004312">
    <property type="term" value="F:fatty acid synthase activity"/>
    <property type="evidence" value="ECO:0007669"/>
    <property type="project" value="TreeGrafter"/>
</dbReference>
<dbReference type="SMART" id="SM00822">
    <property type="entry name" value="PKS_KR"/>
    <property type="match status" value="1"/>
</dbReference>
<accession>A0A2T3ZTR8</accession>
<dbReference type="GO" id="GO:0016491">
    <property type="term" value="F:oxidoreductase activity"/>
    <property type="evidence" value="ECO:0007669"/>
    <property type="project" value="UniProtKB-KW"/>
</dbReference>